<gene>
    <name evidence="3" type="ORF">UY72_C0037G0003</name>
</gene>
<sequence length="269" mass="30298">MIITILLSVVAGVSFLLLLFIIWKKLPQVRVVDPTSSPEARVKERKRAILEDRLARQTHERVQDVRKVTTPIFAAIRDAFRRVAGKLTAIERRYQEQQRKGAKQVVDRAELERMVDEAKDMTSAGRYDAAEKLLIQVLSIDPKNAAAYEAIARIYIFTKSFDNAREALQFLVKLSPKDPSVLASLGEVAELEGDAQEAYSFYKQAKELSPNNPKYLDFFITAAAGAGDVLEASRALDHLREVNPDNKKIPDFEAVIAKARESNKNKKNE</sequence>
<dbReference type="PROSITE" id="PS50005">
    <property type="entry name" value="TPR"/>
    <property type="match status" value="2"/>
</dbReference>
<evidence type="ECO:0000256" key="2">
    <source>
        <dbReference type="SAM" id="Phobius"/>
    </source>
</evidence>
<dbReference type="Pfam" id="PF14559">
    <property type="entry name" value="TPR_19"/>
    <property type="match status" value="1"/>
</dbReference>
<proteinExistence type="predicted"/>
<keyword evidence="2" id="KW-1133">Transmembrane helix</keyword>
<evidence type="ECO:0000256" key="1">
    <source>
        <dbReference type="PROSITE-ProRule" id="PRU00339"/>
    </source>
</evidence>
<feature type="repeat" description="TPR" evidence="1">
    <location>
        <begin position="145"/>
        <end position="178"/>
    </location>
</feature>
<dbReference type="InterPro" id="IPR011990">
    <property type="entry name" value="TPR-like_helical_dom_sf"/>
</dbReference>
<evidence type="ECO:0000313" key="3">
    <source>
        <dbReference type="EMBL" id="KKW29634.1"/>
    </source>
</evidence>
<name>A0A0G2AB85_9BACT</name>
<dbReference type="InterPro" id="IPR039340">
    <property type="entry name" value="Tfc4/TFIIIC-102/Sfc4"/>
</dbReference>
<organism evidence="3 4">
    <name type="scientific">Candidatus Uhrbacteria bacterium GW2011_GWD2_52_7</name>
    <dbReference type="NCBI Taxonomy" id="1618989"/>
    <lineage>
        <taxon>Bacteria</taxon>
        <taxon>Candidatus Uhriibacteriota</taxon>
    </lineage>
</organism>
<dbReference type="EMBL" id="LCRD01000037">
    <property type="protein sequence ID" value="KKW29634.1"/>
    <property type="molecule type" value="Genomic_DNA"/>
</dbReference>
<feature type="repeat" description="TPR" evidence="1">
    <location>
        <begin position="179"/>
        <end position="212"/>
    </location>
</feature>
<keyword evidence="2" id="KW-0472">Membrane</keyword>
<comment type="caution">
    <text evidence="3">The sequence shown here is derived from an EMBL/GenBank/DDBJ whole genome shotgun (WGS) entry which is preliminary data.</text>
</comment>
<keyword evidence="2" id="KW-0812">Transmembrane</keyword>
<dbReference type="PANTHER" id="PTHR23082:SF0">
    <property type="entry name" value="GENERAL TRANSCRIPTION FACTOR 3C POLYPEPTIDE 3"/>
    <property type="match status" value="1"/>
</dbReference>
<protein>
    <submittedName>
        <fullName evidence="3">Uncharacterized protein</fullName>
    </submittedName>
</protein>
<dbReference type="InterPro" id="IPR019734">
    <property type="entry name" value="TPR_rpt"/>
</dbReference>
<evidence type="ECO:0000313" key="4">
    <source>
        <dbReference type="Proteomes" id="UP000034846"/>
    </source>
</evidence>
<dbReference type="SUPFAM" id="SSF48452">
    <property type="entry name" value="TPR-like"/>
    <property type="match status" value="1"/>
</dbReference>
<reference evidence="3 4" key="1">
    <citation type="journal article" date="2015" name="Nature">
        <title>rRNA introns, odd ribosomes, and small enigmatic genomes across a large radiation of phyla.</title>
        <authorList>
            <person name="Brown C.T."/>
            <person name="Hug L.A."/>
            <person name="Thomas B.C."/>
            <person name="Sharon I."/>
            <person name="Castelle C.J."/>
            <person name="Singh A."/>
            <person name="Wilkins M.J."/>
            <person name="Williams K.H."/>
            <person name="Banfield J.F."/>
        </authorList>
    </citation>
    <scope>NUCLEOTIDE SEQUENCE [LARGE SCALE GENOMIC DNA]</scope>
</reference>
<feature type="transmembrane region" description="Helical" evidence="2">
    <location>
        <begin position="6"/>
        <end position="23"/>
    </location>
</feature>
<dbReference type="AlphaFoldDB" id="A0A0G2AB85"/>
<dbReference type="Gene3D" id="1.25.40.10">
    <property type="entry name" value="Tetratricopeptide repeat domain"/>
    <property type="match status" value="2"/>
</dbReference>
<dbReference type="PANTHER" id="PTHR23082">
    <property type="entry name" value="TRANSCRIPTION INITIATION FACTOR IIIC TFIIIC , POLYPEPTIDE 3-RELATED"/>
    <property type="match status" value="1"/>
</dbReference>
<accession>A0A0G2AB85</accession>
<dbReference type="GO" id="GO:0006383">
    <property type="term" value="P:transcription by RNA polymerase III"/>
    <property type="evidence" value="ECO:0007669"/>
    <property type="project" value="InterPro"/>
</dbReference>
<dbReference type="SMART" id="SM00028">
    <property type="entry name" value="TPR"/>
    <property type="match status" value="2"/>
</dbReference>
<dbReference type="GO" id="GO:0000127">
    <property type="term" value="C:transcription factor TFIIIC complex"/>
    <property type="evidence" value="ECO:0007669"/>
    <property type="project" value="TreeGrafter"/>
</dbReference>
<keyword evidence="1" id="KW-0802">TPR repeat</keyword>
<dbReference type="Proteomes" id="UP000034846">
    <property type="component" value="Unassembled WGS sequence"/>
</dbReference>